<evidence type="ECO:0000313" key="1">
    <source>
        <dbReference type="EMBL" id="CAK7923944.1"/>
    </source>
</evidence>
<evidence type="ECO:0000313" key="2">
    <source>
        <dbReference type="EMBL" id="CAK7923947.1"/>
    </source>
</evidence>
<dbReference type="Proteomes" id="UP001162060">
    <property type="component" value="Unassembled WGS sequence"/>
</dbReference>
<comment type="caution">
    <text evidence="1">The sequence shown here is derived from an EMBL/GenBank/DDBJ whole genome shotgun (WGS) entry which is preliminary data.</text>
</comment>
<evidence type="ECO:0000313" key="3">
    <source>
        <dbReference type="Proteomes" id="UP001162060"/>
    </source>
</evidence>
<organism evidence="1 3">
    <name type="scientific">Peronospora matthiolae</name>
    <dbReference type="NCBI Taxonomy" id="2874970"/>
    <lineage>
        <taxon>Eukaryota</taxon>
        <taxon>Sar</taxon>
        <taxon>Stramenopiles</taxon>
        <taxon>Oomycota</taxon>
        <taxon>Peronosporomycetes</taxon>
        <taxon>Peronosporales</taxon>
        <taxon>Peronosporaceae</taxon>
        <taxon>Peronospora</taxon>
    </lineage>
</organism>
<dbReference type="EMBL" id="CAKLBY020000071">
    <property type="protein sequence ID" value="CAK7923944.1"/>
    <property type="molecule type" value="Genomic_DNA"/>
</dbReference>
<dbReference type="EMBL" id="CAKLBY020000071">
    <property type="protein sequence ID" value="CAK7923947.1"/>
    <property type="molecule type" value="Genomic_DNA"/>
</dbReference>
<accession>A0AAV1TNE0</accession>
<gene>
    <name evidence="1" type="ORF">PM001_LOCUS9094</name>
    <name evidence="2" type="ORF">PM001_LOCUS9097</name>
</gene>
<sequence>MAWKMTAMDQLAASIREDACRLFIGWTSDERLGASTSMWMYYESECDGLTCGTVVCTIAEDHSVEGHYTVKASFRHLCRDTGCAEGSPLEEIE</sequence>
<proteinExistence type="predicted"/>
<protein>
    <submittedName>
        <fullName evidence="1">Uncharacterized protein</fullName>
    </submittedName>
</protein>
<dbReference type="AlphaFoldDB" id="A0AAV1TNE0"/>
<name>A0AAV1TNE0_9STRA</name>
<reference evidence="1" key="1">
    <citation type="submission" date="2024-01" db="EMBL/GenBank/DDBJ databases">
        <authorList>
            <person name="Webb A."/>
        </authorList>
    </citation>
    <scope>NUCLEOTIDE SEQUENCE</scope>
    <source>
        <strain evidence="1">Pm1</strain>
    </source>
</reference>